<dbReference type="InterPro" id="IPR011043">
    <property type="entry name" value="Gal_Oxase/kelch_b-propeller"/>
</dbReference>
<dbReference type="Gene3D" id="1.25.40.10">
    <property type="entry name" value="Tetratricopeptide repeat domain"/>
    <property type="match status" value="1"/>
</dbReference>
<keyword evidence="1" id="KW-0880">Kelch repeat</keyword>
<accession>A0A813GPE4</accession>
<dbReference type="InterPro" id="IPR011990">
    <property type="entry name" value="TPR-like_helical_dom_sf"/>
</dbReference>
<protein>
    <submittedName>
        <fullName evidence="4">Uncharacterized protein</fullName>
    </submittedName>
</protein>
<dbReference type="PANTHER" id="PTHR46093:SF18">
    <property type="entry name" value="FIBRONECTIN TYPE-III DOMAIN-CONTAINING PROTEIN"/>
    <property type="match status" value="1"/>
</dbReference>
<evidence type="ECO:0000256" key="2">
    <source>
        <dbReference type="ARBA" id="ARBA00022737"/>
    </source>
</evidence>
<proteinExistence type="predicted"/>
<organism evidence="4 5">
    <name type="scientific">Polarella glacialis</name>
    <name type="common">Dinoflagellate</name>
    <dbReference type="NCBI Taxonomy" id="89957"/>
    <lineage>
        <taxon>Eukaryota</taxon>
        <taxon>Sar</taxon>
        <taxon>Alveolata</taxon>
        <taxon>Dinophyceae</taxon>
        <taxon>Suessiales</taxon>
        <taxon>Suessiaceae</taxon>
        <taxon>Polarella</taxon>
    </lineage>
</organism>
<dbReference type="SUPFAM" id="SSF50965">
    <property type="entry name" value="Galactose oxidase, central domain"/>
    <property type="match status" value="1"/>
</dbReference>
<evidence type="ECO:0000313" key="5">
    <source>
        <dbReference type="Proteomes" id="UP000654075"/>
    </source>
</evidence>
<feature type="region of interest" description="Disordered" evidence="3">
    <location>
        <begin position="469"/>
        <end position="500"/>
    </location>
</feature>
<dbReference type="Gene3D" id="2.120.10.80">
    <property type="entry name" value="Kelch-type beta propeller"/>
    <property type="match status" value="1"/>
</dbReference>
<keyword evidence="5" id="KW-1185">Reference proteome</keyword>
<keyword evidence="2" id="KW-0677">Repeat</keyword>
<feature type="compositionally biased region" description="Low complexity" evidence="3">
    <location>
        <begin position="475"/>
        <end position="487"/>
    </location>
</feature>
<evidence type="ECO:0000256" key="3">
    <source>
        <dbReference type="SAM" id="MobiDB-lite"/>
    </source>
</evidence>
<feature type="compositionally biased region" description="Basic residues" evidence="3">
    <location>
        <begin position="488"/>
        <end position="500"/>
    </location>
</feature>
<reference evidence="4" key="1">
    <citation type="submission" date="2021-02" db="EMBL/GenBank/DDBJ databases">
        <authorList>
            <person name="Dougan E. K."/>
            <person name="Rhodes N."/>
            <person name="Thang M."/>
            <person name="Chan C."/>
        </authorList>
    </citation>
    <scope>NUCLEOTIDE SEQUENCE</scope>
</reference>
<evidence type="ECO:0000256" key="1">
    <source>
        <dbReference type="ARBA" id="ARBA00022441"/>
    </source>
</evidence>
<dbReference type="PANTHER" id="PTHR46093">
    <property type="entry name" value="ACYL-COA-BINDING DOMAIN-CONTAINING PROTEIN 5"/>
    <property type="match status" value="1"/>
</dbReference>
<evidence type="ECO:0000313" key="4">
    <source>
        <dbReference type="EMBL" id="CAE8628593.1"/>
    </source>
</evidence>
<dbReference type="EMBL" id="CAJNNV010029432">
    <property type="protein sequence ID" value="CAE8628593.1"/>
    <property type="molecule type" value="Genomic_DNA"/>
</dbReference>
<gene>
    <name evidence="4" type="ORF">PGLA1383_LOCUS45200</name>
</gene>
<dbReference type="Proteomes" id="UP000654075">
    <property type="component" value="Unassembled WGS sequence"/>
</dbReference>
<dbReference type="AlphaFoldDB" id="A0A813GPE4"/>
<dbReference type="SUPFAM" id="SSF48452">
    <property type="entry name" value="TPR-like"/>
    <property type="match status" value="1"/>
</dbReference>
<comment type="caution">
    <text evidence="4">The sequence shown here is derived from an EMBL/GenBank/DDBJ whole genome shotgun (WGS) entry which is preliminary data.</text>
</comment>
<name>A0A813GPE4_POLGL</name>
<dbReference type="InterPro" id="IPR015915">
    <property type="entry name" value="Kelch-typ_b-propeller"/>
</dbReference>
<sequence length="500" mass="54250">MVMDTVARAALDSRLSGQDLHICATVTAICIGDPDCVRKYLATDVADESGDMRGASQCWQDSRTGESKQVRTSYVEVRLAAQQRLCSALASSLQSAGSWEELQANADEQHRLCGHDAARKLYTRAMEKAPAEAIPVLLYSRAQCSLNLKALGECKADCTAALRCAPSNLRVKLLHCRASGAIKAGDVAGAVSDLAQMRILADSRTQACLEDELYSAVFGPRSCQRGRIYVSEQCDCGAGLGPKCRYYGASTHAVGKVYVFGGLLVNGKSLEEACLRAYDVASGEWAVQDTDQESKPLPRYGHILESLEDACLNANLSPGSKAGFVEDRAVHIWRRGAHSGQWRAVNATGTCPPRCFAASSRAGADVLVFGGEWSSDESICLRADLWAFSTQGFNWSQIHVEPSLLARTRAAMVVVDTVLWIFGGTNWPGQDMSQSLSTSCLNRVLLDGWRPAKMEIVCPVGDEPGMMSEHSMCATNNNNTKNKNNNKNNHKKKKTVKKNK</sequence>